<keyword evidence="4 5" id="KW-0472">Membrane</keyword>
<evidence type="ECO:0000313" key="7">
    <source>
        <dbReference type="EMBL" id="TCQ07977.1"/>
    </source>
</evidence>
<proteinExistence type="predicted"/>
<name>A0A4R2TY23_9FIRM</name>
<dbReference type="NCBIfam" id="TIGR00367">
    <property type="entry name" value="calcium/sodium antiporter"/>
    <property type="match status" value="1"/>
</dbReference>
<feature type="domain" description="Sodium/calcium exchanger membrane region" evidence="6">
    <location>
        <begin position="176"/>
        <end position="325"/>
    </location>
</feature>
<evidence type="ECO:0000313" key="8">
    <source>
        <dbReference type="Proteomes" id="UP000295504"/>
    </source>
</evidence>
<dbReference type="GO" id="GO:0005262">
    <property type="term" value="F:calcium channel activity"/>
    <property type="evidence" value="ECO:0007669"/>
    <property type="project" value="TreeGrafter"/>
</dbReference>
<dbReference type="GO" id="GO:0005886">
    <property type="term" value="C:plasma membrane"/>
    <property type="evidence" value="ECO:0007669"/>
    <property type="project" value="TreeGrafter"/>
</dbReference>
<protein>
    <submittedName>
        <fullName evidence="7">Cation:H+ antiporter</fullName>
    </submittedName>
</protein>
<comment type="caution">
    <text evidence="7">The sequence shown here is derived from an EMBL/GenBank/DDBJ whole genome shotgun (WGS) entry which is preliminary data.</text>
</comment>
<keyword evidence="2 5" id="KW-0812">Transmembrane</keyword>
<feature type="transmembrane region" description="Helical" evidence="5">
    <location>
        <begin position="131"/>
        <end position="149"/>
    </location>
</feature>
<accession>A0A4R2TY23</accession>
<dbReference type="InterPro" id="IPR004837">
    <property type="entry name" value="NaCa_Exmemb"/>
</dbReference>
<evidence type="ECO:0000256" key="2">
    <source>
        <dbReference type="ARBA" id="ARBA00022692"/>
    </source>
</evidence>
<dbReference type="RefSeq" id="WP_132847154.1">
    <property type="nucleotide sequence ID" value="NZ_CP058648.1"/>
</dbReference>
<evidence type="ECO:0000256" key="4">
    <source>
        <dbReference type="ARBA" id="ARBA00023136"/>
    </source>
</evidence>
<dbReference type="PANTHER" id="PTHR10846">
    <property type="entry name" value="SODIUM/POTASSIUM/CALCIUM EXCHANGER"/>
    <property type="match status" value="1"/>
</dbReference>
<sequence length="333" mass="35505">MENILILALFVLGLLIIIKGGDMFVDAAIWLAKVTGVPNVFIGSTIVSVATTLPELFVSSIATYQEQYDVAVGNVVGSVVCNIGLILGLTALISPIDIKGSNFKVKGLFMLACSAVVLFLLRDTIITSREGLILLLIFITYIILNVTEFKKSGKRQISHSSEHSFGPKTIVKNVLKFSVGAVLITVGAKLLVDNGVELAKIVGVPEQIVSLTLIALGTSLPELTTAITSIVKKEAGISIGNIIGANILNMAMVLGLSAQIAKQGVIVSYQNIMLGAKIYNIPQTLYFDLPVAMLLITILVVGGIVFNKINRLVAFSILSIYIVYLGSLAKLFL</sequence>
<dbReference type="AlphaFoldDB" id="A0A4R2TY23"/>
<keyword evidence="3 5" id="KW-1133">Transmembrane helix</keyword>
<dbReference type="OrthoDB" id="9794225at2"/>
<gene>
    <name evidence="7" type="ORF">EDD79_100161</name>
</gene>
<evidence type="ECO:0000256" key="3">
    <source>
        <dbReference type="ARBA" id="ARBA00022989"/>
    </source>
</evidence>
<reference evidence="7 8" key="1">
    <citation type="submission" date="2019-03" db="EMBL/GenBank/DDBJ databases">
        <title>Genomic Encyclopedia of Type Strains, Phase IV (KMG-IV): sequencing the most valuable type-strain genomes for metagenomic binning, comparative biology and taxonomic classification.</title>
        <authorList>
            <person name="Goeker M."/>
        </authorList>
    </citation>
    <scope>NUCLEOTIDE SEQUENCE [LARGE SCALE GENOMIC DNA]</scope>
    <source>
        <strain evidence="7 8">DSM 100013</strain>
    </source>
</reference>
<dbReference type="PANTHER" id="PTHR10846:SF8">
    <property type="entry name" value="INNER MEMBRANE PROTEIN YRBG"/>
    <property type="match status" value="1"/>
</dbReference>
<dbReference type="InterPro" id="IPR004481">
    <property type="entry name" value="K/Na/Ca-exchanger"/>
</dbReference>
<feature type="transmembrane region" description="Helical" evidence="5">
    <location>
        <begin position="312"/>
        <end position="332"/>
    </location>
</feature>
<comment type="subcellular location">
    <subcellularLocation>
        <location evidence="1">Membrane</location>
        <topology evidence="1">Multi-pass membrane protein</topology>
    </subcellularLocation>
</comment>
<feature type="domain" description="Sodium/calcium exchanger membrane region" evidence="6">
    <location>
        <begin position="7"/>
        <end position="145"/>
    </location>
</feature>
<dbReference type="EMBL" id="SLYC01000001">
    <property type="protein sequence ID" value="TCQ07977.1"/>
    <property type="molecule type" value="Genomic_DNA"/>
</dbReference>
<evidence type="ECO:0000256" key="5">
    <source>
        <dbReference type="SAM" id="Phobius"/>
    </source>
</evidence>
<evidence type="ECO:0000259" key="6">
    <source>
        <dbReference type="Pfam" id="PF01699"/>
    </source>
</evidence>
<dbReference type="Gene3D" id="1.20.1420.30">
    <property type="entry name" value="NCX, central ion-binding region"/>
    <property type="match status" value="1"/>
</dbReference>
<dbReference type="GO" id="GO:0008273">
    <property type="term" value="F:calcium, potassium:sodium antiporter activity"/>
    <property type="evidence" value="ECO:0007669"/>
    <property type="project" value="TreeGrafter"/>
</dbReference>
<dbReference type="Proteomes" id="UP000295504">
    <property type="component" value="Unassembled WGS sequence"/>
</dbReference>
<dbReference type="GO" id="GO:0006874">
    <property type="term" value="P:intracellular calcium ion homeostasis"/>
    <property type="evidence" value="ECO:0007669"/>
    <property type="project" value="TreeGrafter"/>
</dbReference>
<dbReference type="Pfam" id="PF01699">
    <property type="entry name" value="Na_Ca_ex"/>
    <property type="match status" value="2"/>
</dbReference>
<organism evidence="7 8">
    <name type="scientific">Serpentinicella alkaliphila</name>
    <dbReference type="NCBI Taxonomy" id="1734049"/>
    <lineage>
        <taxon>Bacteria</taxon>
        <taxon>Bacillati</taxon>
        <taxon>Bacillota</taxon>
        <taxon>Clostridia</taxon>
        <taxon>Peptostreptococcales</taxon>
        <taxon>Natronincolaceae</taxon>
        <taxon>Serpentinicella</taxon>
    </lineage>
</organism>
<keyword evidence="8" id="KW-1185">Reference proteome</keyword>
<dbReference type="InterPro" id="IPR044880">
    <property type="entry name" value="NCX_ion-bd_dom_sf"/>
</dbReference>
<feature type="transmembrane region" description="Helical" evidence="5">
    <location>
        <begin position="75"/>
        <end position="96"/>
    </location>
</feature>
<evidence type="ECO:0000256" key="1">
    <source>
        <dbReference type="ARBA" id="ARBA00004141"/>
    </source>
</evidence>
<feature type="transmembrane region" description="Helical" evidence="5">
    <location>
        <begin position="285"/>
        <end position="306"/>
    </location>
</feature>